<dbReference type="Proteomes" id="UP001519342">
    <property type="component" value="Unassembled WGS sequence"/>
</dbReference>
<accession>A0ABS4GFF7</accession>
<sequence>MKFETAIKKLNIKIKIIPVPRSISSSCGLCVRFDIADNNELQNIINMHKLEYSRIYTEI</sequence>
<evidence type="ECO:0000313" key="2">
    <source>
        <dbReference type="EMBL" id="MBP1926394.1"/>
    </source>
</evidence>
<dbReference type="InterPro" id="IPR021778">
    <property type="entry name" value="Se/S_carrier-like"/>
</dbReference>
<dbReference type="EMBL" id="JAGGKS010000006">
    <property type="protein sequence ID" value="MBP1926394.1"/>
    <property type="molecule type" value="Genomic_DNA"/>
</dbReference>
<gene>
    <name evidence="2" type="ORF">J2Z76_002259</name>
</gene>
<organism evidence="2 3">
    <name type="scientific">Sedimentibacter acidaminivorans</name>
    <dbReference type="NCBI Taxonomy" id="913099"/>
    <lineage>
        <taxon>Bacteria</taxon>
        <taxon>Bacillati</taxon>
        <taxon>Bacillota</taxon>
        <taxon>Tissierellia</taxon>
        <taxon>Sedimentibacter</taxon>
    </lineage>
</organism>
<dbReference type="Pfam" id="PF11823">
    <property type="entry name" value="Se_S_carrier"/>
    <property type="match status" value="1"/>
</dbReference>
<evidence type="ECO:0000313" key="3">
    <source>
        <dbReference type="Proteomes" id="UP001519342"/>
    </source>
</evidence>
<name>A0ABS4GFF7_9FIRM</name>
<keyword evidence="3" id="KW-1185">Reference proteome</keyword>
<proteinExistence type="predicted"/>
<protein>
    <recommendedName>
        <fullName evidence="1">Putative Se/S carrier protein-like domain-containing protein</fullName>
    </recommendedName>
</protein>
<feature type="domain" description="Putative Se/S carrier protein-like" evidence="1">
    <location>
        <begin position="1"/>
        <end position="56"/>
    </location>
</feature>
<evidence type="ECO:0000259" key="1">
    <source>
        <dbReference type="Pfam" id="PF11823"/>
    </source>
</evidence>
<comment type="caution">
    <text evidence="2">The sequence shown here is derived from an EMBL/GenBank/DDBJ whole genome shotgun (WGS) entry which is preliminary data.</text>
</comment>
<reference evidence="2 3" key="1">
    <citation type="submission" date="2021-03" db="EMBL/GenBank/DDBJ databases">
        <title>Genomic Encyclopedia of Type Strains, Phase IV (KMG-IV): sequencing the most valuable type-strain genomes for metagenomic binning, comparative biology and taxonomic classification.</title>
        <authorList>
            <person name="Goeker M."/>
        </authorList>
    </citation>
    <scope>NUCLEOTIDE SEQUENCE [LARGE SCALE GENOMIC DNA]</scope>
    <source>
        <strain evidence="2 3">DSM 24004</strain>
    </source>
</reference>